<feature type="transmembrane region" description="Helical" evidence="1">
    <location>
        <begin position="6"/>
        <end position="27"/>
    </location>
</feature>
<proteinExistence type="predicted"/>
<dbReference type="RefSeq" id="WP_025056711.1">
    <property type="nucleotide sequence ID" value="NZ_JACIFU010000002.1"/>
</dbReference>
<gene>
    <name evidence="2" type="ORF">GGR93_002259</name>
</gene>
<evidence type="ECO:0000313" key="2">
    <source>
        <dbReference type="EMBL" id="MBB4174486.1"/>
    </source>
</evidence>
<dbReference type="OrthoDB" id="7836441at2"/>
<keyword evidence="1" id="KW-0812">Transmembrane</keyword>
<sequence length="189" mass="21424">MDFDVWIGPVIIAAGIAGVVNVLGWFVTGRRARLANEQRRREKQDDIATALLAEITHYRDALTFFDLDEVWESVANEMAENEDYMPFIPSERNDTIFTAIVGEIHVLPEDVIQPVTRYYNQVFAIDAIIDDLRSTSFRQEPYRTRIAVYTDYMSLKKQAIEDGNSAIKALSAHLSVSGARPALTKDRAR</sequence>
<keyword evidence="1" id="KW-1133">Transmembrane helix</keyword>
<evidence type="ECO:0000256" key="1">
    <source>
        <dbReference type="SAM" id="Phobius"/>
    </source>
</evidence>
<dbReference type="AlphaFoldDB" id="A0A7W6MAJ9"/>
<dbReference type="EMBL" id="JACIFU010000002">
    <property type="protein sequence ID" value="MBB4174486.1"/>
    <property type="molecule type" value="Genomic_DNA"/>
</dbReference>
<name>A0A7W6MAJ9_9RHOB</name>
<evidence type="ECO:0000313" key="3">
    <source>
        <dbReference type="Proteomes" id="UP000565745"/>
    </source>
</evidence>
<keyword evidence="1" id="KW-0472">Membrane</keyword>
<organism evidence="2 3">
    <name type="scientific">Sulfitobacter noctilucicola</name>
    <dbReference type="NCBI Taxonomy" id="1342301"/>
    <lineage>
        <taxon>Bacteria</taxon>
        <taxon>Pseudomonadati</taxon>
        <taxon>Pseudomonadota</taxon>
        <taxon>Alphaproteobacteria</taxon>
        <taxon>Rhodobacterales</taxon>
        <taxon>Roseobacteraceae</taxon>
        <taxon>Sulfitobacter</taxon>
    </lineage>
</organism>
<keyword evidence="3" id="KW-1185">Reference proteome</keyword>
<dbReference type="Proteomes" id="UP000565745">
    <property type="component" value="Unassembled WGS sequence"/>
</dbReference>
<accession>A0A7W6MAJ9</accession>
<protein>
    <submittedName>
        <fullName evidence="2">Uncharacterized protein</fullName>
    </submittedName>
</protein>
<comment type="caution">
    <text evidence="2">The sequence shown here is derived from an EMBL/GenBank/DDBJ whole genome shotgun (WGS) entry which is preliminary data.</text>
</comment>
<reference evidence="2 3" key="1">
    <citation type="submission" date="2020-08" db="EMBL/GenBank/DDBJ databases">
        <title>Genomic Encyclopedia of Type Strains, Phase IV (KMG-IV): sequencing the most valuable type-strain genomes for metagenomic binning, comparative biology and taxonomic classification.</title>
        <authorList>
            <person name="Goeker M."/>
        </authorList>
    </citation>
    <scope>NUCLEOTIDE SEQUENCE [LARGE SCALE GENOMIC DNA]</scope>
    <source>
        <strain evidence="2 3">DSM 101015</strain>
    </source>
</reference>